<comment type="caution">
    <text evidence="1">The sequence shown here is derived from an EMBL/GenBank/DDBJ whole genome shotgun (WGS) entry which is preliminary data.</text>
</comment>
<sequence length="429" mass="49631">MAIHGGGFTFLPRGFTRLPYAENIVKVLFRDKKNVLLKLQKKVDRSEAYTLIQPHPSFASTEFGVLINSFQGYTKPLNAFMKEYIFLGIIPASAAARRRSLQGFRSNGHTVHFTNCDANPNSYFAFMPNHNLQTPSNYGARWHIFETSRVAVDWRSKAIPISHPDRTMPNEFFFMTELHFGGCGTYTSSNRWNNSGSSSLNCDCLVRMPLHSHINRSLQLYISYLNKHILILRINISLRLLRSVHTLNSKLKFKTILNKQITTTTESSQTTALELNSQPFLSAIRSYTLHIPNCAEGNCLQKRKNHTLCLKSDVKSKKLQYGLIVMIHKHDRIYSQKELCLQFTNILGILSSFTILLQIQHVNNFLPNRQHRQANGGWDVKFNTDYFNFFLVASLDYHMQKISSKFYFETRRTYYLNCRKRLIVARHTL</sequence>
<evidence type="ECO:0000313" key="2">
    <source>
        <dbReference type="Proteomes" id="UP001159427"/>
    </source>
</evidence>
<name>A0ABN8LVH2_9CNID</name>
<dbReference type="EMBL" id="CALNXI010000126">
    <property type="protein sequence ID" value="CAH3019798.1"/>
    <property type="molecule type" value="Genomic_DNA"/>
</dbReference>
<proteinExistence type="predicted"/>
<gene>
    <name evidence="1" type="ORF">PEVE_00004197</name>
</gene>
<protein>
    <submittedName>
        <fullName evidence="1">Uncharacterized protein</fullName>
    </submittedName>
</protein>
<reference evidence="1 2" key="1">
    <citation type="submission" date="2022-05" db="EMBL/GenBank/DDBJ databases">
        <authorList>
            <consortium name="Genoscope - CEA"/>
            <person name="William W."/>
        </authorList>
    </citation>
    <scope>NUCLEOTIDE SEQUENCE [LARGE SCALE GENOMIC DNA]</scope>
</reference>
<accession>A0ABN8LVH2</accession>
<evidence type="ECO:0000313" key="1">
    <source>
        <dbReference type="EMBL" id="CAH3019798.1"/>
    </source>
</evidence>
<organism evidence="1 2">
    <name type="scientific">Porites evermanni</name>
    <dbReference type="NCBI Taxonomy" id="104178"/>
    <lineage>
        <taxon>Eukaryota</taxon>
        <taxon>Metazoa</taxon>
        <taxon>Cnidaria</taxon>
        <taxon>Anthozoa</taxon>
        <taxon>Hexacorallia</taxon>
        <taxon>Scleractinia</taxon>
        <taxon>Fungiina</taxon>
        <taxon>Poritidae</taxon>
        <taxon>Porites</taxon>
    </lineage>
</organism>
<dbReference type="Proteomes" id="UP001159427">
    <property type="component" value="Unassembled WGS sequence"/>
</dbReference>
<keyword evidence="2" id="KW-1185">Reference proteome</keyword>